<organism evidence="4 5">
    <name type="scientific">Volvox africanus</name>
    <dbReference type="NCBI Taxonomy" id="51714"/>
    <lineage>
        <taxon>Eukaryota</taxon>
        <taxon>Viridiplantae</taxon>
        <taxon>Chlorophyta</taxon>
        <taxon>core chlorophytes</taxon>
        <taxon>Chlorophyceae</taxon>
        <taxon>CS clade</taxon>
        <taxon>Chlamydomonadales</taxon>
        <taxon>Volvocaceae</taxon>
        <taxon>Volvox</taxon>
    </lineage>
</organism>
<sequence>MRHPTVVFLIGLCIFSPAVYADSVLKTLDDTRVATFSTLALSMAGLNDTFSDPSLNITFFAPSDAAFLGVLGILNLSLIDLSGNARAMAPMLLYHAIKPATNASGFIAAGPTSWPNAFGGNVPVTVIPSSDGKTITVRSPGADASVTTANVAAGGSVIHVIDNVLLPFYPSASAVIARDPSLTTLFKVVSQNAPDLLLDSRLNITAEVTVFAPMNEAFITPLSTGSSLLRGLQTTRLGVTYLLKYHIVPKTATQGVIFNLSLDGIKTVTTLTGLTLKLSSKNGKPAVDFPGGTAYITQSYPVGFNVDASFRAVVHIIDQVLIPPSTLVDVATIKADGKKFVSALNASSTYSSLPNNSNFQGTILIPKDAAFSAFLTANNITFEQLAKAPTAMKQVLDAHVIRDKVFSLSAAIDGTQLTTASGSKINVAVDGAGVVIFKSGTVSAMAESEYVVASPVNGTTVIYINAVLFAGTLNVTTGGGTDGGGATSVGPSPFAMLLCSTLAAALLHLFGRF</sequence>
<proteinExistence type="predicted"/>
<dbReference type="PROSITE" id="PS50213">
    <property type="entry name" value="FAS1"/>
    <property type="match status" value="3"/>
</dbReference>
<reference evidence="4 5" key="1">
    <citation type="journal article" date="2023" name="IScience">
        <title>Expanded male sex-determining region conserved during the evolution of homothallism in the green alga Volvox.</title>
        <authorList>
            <person name="Yamamoto K."/>
            <person name="Matsuzaki R."/>
            <person name="Mahakham W."/>
            <person name="Heman W."/>
            <person name="Sekimoto H."/>
            <person name="Kawachi M."/>
            <person name="Minakuchi Y."/>
            <person name="Toyoda A."/>
            <person name="Nozaki H."/>
        </authorList>
    </citation>
    <scope>NUCLEOTIDE SEQUENCE [LARGE SCALE GENOMIC DNA]</scope>
    <source>
        <strain evidence="4 5">NIES-4468</strain>
    </source>
</reference>
<gene>
    <name evidence="4" type="ORF">VaNZ11_010576</name>
</gene>
<dbReference type="PANTHER" id="PTHR10900">
    <property type="entry name" value="PERIOSTIN-RELATED"/>
    <property type="match status" value="1"/>
</dbReference>
<dbReference type="PANTHER" id="PTHR10900:SF77">
    <property type="entry name" value="FI19380P1"/>
    <property type="match status" value="1"/>
</dbReference>
<evidence type="ECO:0000259" key="3">
    <source>
        <dbReference type="PROSITE" id="PS50213"/>
    </source>
</evidence>
<dbReference type="Gene3D" id="2.30.180.10">
    <property type="entry name" value="FAS1 domain"/>
    <property type="match status" value="3"/>
</dbReference>
<comment type="caution">
    <text evidence="4">The sequence shown here is derived from an EMBL/GenBank/DDBJ whole genome shotgun (WGS) entry which is preliminary data.</text>
</comment>
<keyword evidence="1" id="KW-1133">Transmembrane helix</keyword>
<dbReference type="SMART" id="SM00554">
    <property type="entry name" value="FAS1"/>
    <property type="match status" value="3"/>
</dbReference>
<keyword evidence="1" id="KW-0472">Membrane</keyword>
<dbReference type="Proteomes" id="UP001165090">
    <property type="component" value="Unassembled WGS sequence"/>
</dbReference>
<dbReference type="InterPro" id="IPR050904">
    <property type="entry name" value="Adhesion/Biosynth-related"/>
</dbReference>
<keyword evidence="5" id="KW-1185">Reference proteome</keyword>
<dbReference type="Pfam" id="PF02469">
    <property type="entry name" value="Fasciclin"/>
    <property type="match status" value="3"/>
</dbReference>
<dbReference type="EMBL" id="BSDZ01000038">
    <property type="protein sequence ID" value="GLI66699.1"/>
    <property type="molecule type" value="Genomic_DNA"/>
</dbReference>
<dbReference type="InterPro" id="IPR000782">
    <property type="entry name" value="FAS1_domain"/>
</dbReference>
<feature type="chain" id="PRO_5046458892" description="FAS1 domain-containing protein" evidence="2">
    <location>
        <begin position="22"/>
        <end position="513"/>
    </location>
</feature>
<dbReference type="InterPro" id="IPR036378">
    <property type="entry name" value="FAS1_dom_sf"/>
</dbReference>
<feature type="transmembrane region" description="Helical" evidence="1">
    <location>
        <begin position="494"/>
        <end position="511"/>
    </location>
</feature>
<feature type="domain" description="FAS1" evidence="3">
    <location>
        <begin position="324"/>
        <end position="468"/>
    </location>
</feature>
<feature type="signal peptide" evidence="2">
    <location>
        <begin position="1"/>
        <end position="21"/>
    </location>
</feature>
<keyword evidence="1" id="KW-0812">Transmembrane</keyword>
<evidence type="ECO:0000256" key="2">
    <source>
        <dbReference type="SAM" id="SignalP"/>
    </source>
</evidence>
<accession>A0ABQ5SAL4</accession>
<dbReference type="SUPFAM" id="SSF82153">
    <property type="entry name" value="FAS1 domain"/>
    <property type="match status" value="3"/>
</dbReference>
<name>A0ABQ5SAL4_9CHLO</name>
<evidence type="ECO:0000313" key="5">
    <source>
        <dbReference type="Proteomes" id="UP001165090"/>
    </source>
</evidence>
<evidence type="ECO:0000313" key="4">
    <source>
        <dbReference type="EMBL" id="GLI66699.1"/>
    </source>
</evidence>
<feature type="domain" description="FAS1" evidence="3">
    <location>
        <begin position="169"/>
        <end position="321"/>
    </location>
</feature>
<keyword evidence="2" id="KW-0732">Signal</keyword>
<feature type="domain" description="FAS1" evidence="3">
    <location>
        <begin position="21"/>
        <end position="165"/>
    </location>
</feature>
<protein>
    <recommendedName>
        <fullName evidence="3">FAS1 domain-containing protein</fullName>
    </recommendedName>
</protein>
<evidence type="ECO:0000256" key="1">
    <source>
        <dbReference type="SAM" id="Phobius"/>
    </source>
</evidence>